<dbReference type="EMBL" id="JANBQB010000259">
    <property type="protein sequence ID" value="KAJ1978731.1"/>
    <property type="molecule type" value="Genomic_DNA"/>
</dbReference>
<keyword evidence="5" id="KW-0539">Nucleus</keyword>
<dbReference type="InterPro" id="IPR011990">
    <property type="entry name" value="TPR-like_helical_dom_sf"/>
</dbReference>
<evidence type="ECO:0000313" key="7">
    <source>
        <dbReference type="EMBL" id="KAJ1978731.1"/>
    </source>
</evidence>
<sequence length="463" mass="51927">MSKQTKQRPSGLKRAHRAAPAEGTQPKLAKHAPANTLTSAAHEDSEEQMSIALNDPEDADEVGDLMQIYETAFDTVKTDSDRAVTLFRGVVHESDRLLRVWSETDKPLPPQFHWIYGMALFFLSELNEDDDSLAFLELAAERFGRGLEACDALAQAQIANGTSKRAEMWAEALRYEAQLADQLQLTDIRHRLMTSQAKAQVSQARILACQDERSTKEQRQTLITQAVASFDTVVRANFERHERAILETILVQQVSLIHTYVNFVSDWAEIRQLNEAAIDKLRKALDEGQDNPKLWCSVGYCYWSMAKYYLDQDDGEADSDTDDSDAANPVQEELLQKARPYLEQALVYLVKARDLFDETHPEMVLLLLTLGEVQVNLGNCLDDDGGDDDNNVPQPPGGMARVSGNKAPQLALDDTQVQGKSQTDFYRAAVTSFKRASSIGGDEYTLSEQLEAFLQEWEEEMEA</sequence>
<proteinExistence type="inferred from homology"/>
<protein>
    <submittedName>
        <fullName evidence="7">Uncharacterized protein</fullName>
    </submittedName>
</protein>
<gene>
    <name evidence="7" type="ORF">H4R34_003094</name>
</gene>
<dbReference type="PANTHER" id="PTHR28290">
    <property type="entry name" value="ENHANCER OF TRANSLATION TERMINATION 1"/>
    <property type="match status" value="1"/>
</dbReference>
<dbReference type="PANTHER" id="PTHR28290:SF1">
    <property type="entry name" value="ENHANCER OF TRANSLATION TERMINATION 1"/>
    <property type="match status" value="1"/>
</dbReference>
<evidence type="ECO:0000313" key="8">
    <source>
        <dbReference type="Proteomes" id="UP001151582"/>
    </source>
</evidence>
<keyword evidence="4" id="KW-0804">Transcription</keyword>
<comment type="subcellular location">
    <subcellularLocation>
        <location evidence="1">Nucleus</location>
    </subcellularLocation>
</comment>
<keyword evidence="3" id="KW-0805">Transcription regulation</keyword>
<accession>A0A9W8B2U2</accession>
<evidence type="ECO:0000256" key="4">
    <source>
        <dbReference type="ARBA" id="ARBA00023163"/>
    </source>
</evidence>
<evidence type="ECO:0000256" key="5">
    <source>
        <dbReference type="ARBA" id="ARBA00023242"/>
    </source>
</evidence>
<feature type="region of interest" description="Disordered" evidence="6">
    <location>
        <begin position="1"/>
        <end position="48"/>
    </location>
</feature>
<evidence type="ECO:0000256" key="6">
    <source>
        <dbReference type="SAM" id="MobiDB-lite"/>
    </source>
</evidence>
<dbReference type="OrthoDB" id="5598057at2759"/>
<evidence type="ECO:0000256" key="1">
    <source>
        <dbReference type="ARBA" id="ARBA00004123"/>
    </source>
</evidence>
<dbReference type="Pfam" id="PF12753">
    <property type="entry name" value="Nro1"/>
    <property type="match status" value="1"/>
</dbReference>
<evidence type="ECO:0000256" key="2">
    <source>
        <dbReference type="ARBA" id="ARBA00007273"/>
    </source>
</evidence>
<dbReference type="InterPro" id="IPR024318">
    <property type="entry name" value="Nro1/ETT1"/>
</dbReference>
<dbReference type="SUPFAM" id="SSF48452">
    <property type="entry name" value="TPR-like"/>
    <property type="match status" value="1"/>
</dbReference>
<keyword evidence="8" id="KW-1185">Reference proteome</keyword>
<dbReference type="GO" id="GO:0005634">
    <property type="term" value="C:nucleus"/>
    <property type="evidence" value="ECO:0007669"/>
    <property type="project" value="UniProtKB-SubCell"/>
</dbReference>
<dbReference type="AlphaFoldDB" id="A0A9W8B2U2"/>
<reference evidence="7" key="1">
    <citation type="submission" date="2022-07" db="EMBL/GenBank/DDBJ databases">
        <title>Phylogenomic reconstructions and comparative analyses of Kickxellomycotina fungi.</title>
        <authorList>
            <person name="Reynolds N.K."/>
            <person name="Stajich J.E."/>
            <person name="Barry K."/>
            <person name="Grigoriev I.V."/>
            <person name="Crous P."/>
            <person name="Smith M.E."/>
        </authorList>
    </citation>
    <scope>NUCLEOTIDE SEQUENCE</scope>
    <source>
        <strain evidence="7">RSA 567</strain>
    </source>
</reference>
<comment type="caution">
    <text evidence="7">The sequence shown here is derived from an EMBL/GenBank/DDBJ whole genome shotgun (WGS) entry which is preliminary data.</text>
</comment>
<dbReference type="GO" id="GO:2000640">
    <property type="term" value="P:positive regulation of SREBP signaling pathway"/>
    <property type="evidence" value="ECO:0007669"/>
    <property type="project" value="TreeGrafter"/>
</dbReference>
<name>A0A9W8B2U2_9FUNG</name>
<evidence type="ECO:0000256" key="3">
    <source>
        <dbReference type="ARBA" id="ARBA00023015"/>
    </source>
</evidence>
<feature type="region of interest" description="Disordered" evidence="6">
    <location>
        <begin position="383"/>
        <end position="403"/>
    </location>
</feature>
<organism evidence="7 8">
    <name type="scientific">Dimargaris verticillata</name>
    <dbReference type="NCBI Taxonomy" id="2761393"/>
    <lineage>
        <taxon>Eukaryota</taxon>
        <taxon>Fungi</taxon>
        <taxon>Fungi incertae sedis</taxon>
        <taxon>Zoopagomycota</taxon>
        <taxon>Kickxellomycotina</taxon>
        <taxon>Dimargaritomycetes</taxon>
        <taxon>Dimargaritales</taxon>
        <taxon>Dimargaritaceae</taxon>
        <taxon>Dimargaris</taxon>
    </lineage>
</organism>
<dbReference type="Gene3D" id="1.25.40.10">
    <property type="entry name" value="Tetratricopeptide repeat domain"/>
    <property type="match status" value="1"/>
</dbReference>
<comment type="similarity">
    <text evidence="2">Belongs to the ETT1 family.</text>
</comment>
<dbReference type="Proteomes" id="UP001151582">
    <property type="component" value="Unassembled WGS sequence"/>
</dbReference>